<dbReference type="Gene3D" id="3.40.50.12780">
    <property type="entry name" value="N-terminal domain of ligase-like"/>
    <property type="match status" value="2"/>
</dbReference>
<dbReference type="Gene3D" id="3.40.50.1820">
    <property type="entry name" value="alpha/beta hydrolase"/>
    <property type="match status" value="2"/>
</dbReference>
<dbReference type="SUPFAM" id="SSF47336">
    <property type="entry name" value="ACP-like"/>
    <property type="match status" value="2"/>
</dbReference>
<dbReference type="Gene3D" id="3.30.559.30">
    <property type="entry name" value="Nonribosomal peptide synthetase, condensation domain"/>
    <property type="match status" value="2"/>
</dbReference>
<dbReference type="InterPro" id="IPR020802">
    <property type="entry name" value="TesA-like"/>
</dbReference>
<dbReference type="FunFam" id="3.30.300.30:FF:000010">
    <property type="entry name" value="Enterobactin synthetase component F"/>
    <property type="match status" value="1"/>
</dbReference>
<dbReference type="GO" id="GO:0031177">
    <property type="term" value="F:phosphopantetheine binding"/>
    <property type="evidence" value="ECO:0007669"/>
    <property type="project" value="InterPro"/>
</dbReference>
<dbReference type="GO" id="GO:0005829">
    <property type="term" value="C:cytosol"/>
    <property type="evidence" value="ECO:0007669"/>
    <property type="project" value="TreeGrafter"/>
</dbReference>
<dbReference type="Pfam" id="PF13193">
    <property type="entry name" value="AMP-binding_C"/>
    <property type="match status" value="1"/>
</dbReference>
<dbReference type="PROSITE" id="PS00012">
    <property type="entry name" value="PHOSPHOPANTETHEINE"/>
    <property type="match status" value="2"/>
</dbReference>
<dbReference type="Pfam" id="PF08242">
    <property type="entry name" value="Methyltransf_12"/>
    <property type="match status" value="1"/>
</dbReference>
<dbReference type="PANTHER" id="PTHR45527">
    <property type="entry name" value="NONRIBOSOMAL PEPTIDE SYNTHETASE"/>
    <property type="match status" value="1"/>
</dbReference>
<comment type="caution">
    <text evidence="6">The sequence shown here is derived from an EMBL/GenBank/DDBJ whole genome shotgun (WGS) entry which is preliminary data.</text>
</comment>
<dbReference type="GO" id="GO:0009403">
    <property type="term" value="P:toxin biosynthetic process"/>
    <property type="evidence" value="ECO:0007669"/>
    <property type="project" value="UniProtKB-ARBA"/>
</dbReference>
<dbReference type="InterPro" id="IPR020806">
    <property type="entry name" value="PKS_PP-bd"/>
</dbReference>
<dbReference type="PROSITE" id="PS00455">
    <property type="entry name" value="AMP_BINDING"/>
    <property type="match status" value="2"/>
</dbReference>
<dbReference type="GO" id="GO:0003824">
    <property type="term" value="F:catalytic activity"/>
    <property type="evidence" value="ECO:0007669"/>
    <property type="project" value="InterPro"/>
</dbReference>
<evidence type="ECO:0000256" key="1">
    <source>
        <dbReference type="ARBA" id="ARBA00001957"/>
    </source>
</evidence>
<dbReference type="CDD" id="cd17643">
    <property type="entry name" value="A_NRPS_Cytc1-like"/>
    <property type="match status" value="2"/>
</dbReference>
<dbReference type="Gene3D" id="3.30.559.10">
    <property type="entry name" value="Chloramphenicol acetyltransferase-like domain"/>
    <property type="match status" value="2"/>
</dbReference>
<dbReference type="InterPro" id="IPR010071">
    <property type="entry name" value="AA_adenyl_dom"/>
</dbReference>
<accession>A0A853MI20</accession>
<evidence type="ECO:0000256" key="2">
    <source>
        <dbReference type="ARBA" id="ARBA00022450"/>
    </source>
</evidence>
<dbReference type="Pfam" id="PF00668">
    <property type="entry name" value="Condensation"/>
    <property type="match status" value="2"/>
</dbReference>
<dbReference type="PANTHER" id="PTHR45527:SF14">
    <property type="entry name" value="PLIPASTATIN SYNTHASE SUBUNIT B"/>
    <property type="match status" value="1"/>
</dbReference>
<keyword evidence="3" id="KW-0597">Phosphoprotein</keyword>
<dbReference type="Proteomes" id="UP000093903">
    <property type="component" value="Unassembled WGS sequence"/>
</dbReference>
<dbReference type="Pfam" id="PF00550">
    <property type="entry name" value="PP-binding"/>
    <property type="match status" value="2"/>
</dbReference>
<dbReference type="InterPro" id="IPR025110">
    <property type="entry name" value="AMP-bd_C"/>
</dbReference>
<name>A0A853MI20_9CYAN</name>
<dbReference type="Gene3D" id="3.40.50.150">
    <property type="entry name" value="Vaccinia Virus protein VP39"/>
    <property type="match status" value="1"/>
</dbReference>
<dbReference type="InterPro" id="IPR006162">
    <property type="entry name" value="Ppantetheine_attach_site"/>
</dbReference>
<dbReference type="GO" id="GO:0043041">
    <property type="term" value="P:amino acid activation for nonribosomal peptide biosynthetic process"/>
    <property type="evidence" value="ECO:0007669"/>
    <property type="project" value="TreeGrafter"/>
</dbReference>
<comment type="cofactor">
    <cofactor evidence="1">
        <name>pantetheine 4'-phosphate</name>
        <dbReference type="ChEBI" id="CHEBI:47942"/>
    </cofactor>
</comment>
<dbReference type="InterPro" id="IPR001031">
    <property type="entry name" value="Thioesterase"/>
</dbReference>
<dbReference type="RefSeq" id="WP_065180150.1">
    <property type="nucleotide sequence ID" value="NZ_LYXA01000001.1"/>
</dbReference>
<dbReference type="SUPFAM" id="SSF52777">
    <property type="entry name" value="CoA-dependent acyltransferases"/>
    <property type="match status" value="4"/>
</dbReference>
<feature type="domain" description="Carrier" evidence="5">
    <location>
        <begin position="2515"/>
        <end position="2590"/>
    </location>
</feature>
<evidence type="ECO:0000259" key="5">
    <source>
        <dbReference type="PROSITE" id="PS50075"/>
    </source>
</evidence>
<proteinExistence type="predicted"/>
<dbReference type="Gene3D" id="1.10.1200.10">
    <property type="entry name" value="ACP-like"/>
    <property type="match status" value="1"/>
</dbReference>
<dbReference type="InterPro" id="IPR023213">
    <property type="entry name" value="CAT-like_dom_sf"/>
</dbReference>
<keyword evidence="2" id="KW-0596">Phosphopantetheine</keyword>
<dbReference type="InterPro" id="IPR029058">
    <property type="entry name" value="AB_hydrolase_fold"/>
</dbReference>
<dbReference type="CDD" id="cd02440">
    <property type="entry name" value="AdoMet_MTases"/>
    <property type="match status" value="1"/>
</dbReference>
<evidence type="ECO:0000313" key="6">
    <source>
        <dbReference type="EMBL" id="OBU78172.1"/>
    </source>
</evidence>
<dbReference type="Gene3D" id="3.30.300.30">
    <property type="match status" value="3"/>
</dbReference>
<feature type="domain" description="Carrier" evidence="5">
    <location>
        <begin position="1439"/>
        <end position="1514"/>
    </location>
</feature>
<dbReference type="FunFam" id="1.10.1200.10:FF:000016">
    <property type="entry name" value="Non-ribosomal peptide synthase"/>
    <property type="match status" value="1"/>
</dbReference>
<dbReference type="Pfam" id="PF00975">
    <property type="entry name" value="Thioesterase"/>
    <property type="match status" value="1"/>
</dbReference>
<dbReference type="InterPro" id="IPR029063">
    <property type="entry name" value="SAM-dependent_MTases_sf"/>
</dbReference>
<dbReference type="Pfam" id="PF00501">
    <property type="entry name" value="AMP-binding"/>
    <property type="match status" value="2"/>
</dbReference>
<dbReference type="InterPro" id="IPR009081">
    <property type="entry name" value="PP-bd_ACP"/>
</dbReference>
<dbReference type="EMBL" id="LYXA01000001">
    <property type="protein sequence ID" value="OBU78172.1"/>
    <property type="molecule type" value="Genomic_DNA"/>
</dbReference>
<dbReference type="InterPro" id="IPR000873">
    <property type="entry name" value="AMP-dep_synth/lig_dom"/>
</dbReference>
<dbReference type="InterPro" id="IPR013217">
    <property type="entry name" value="Methyltransf_12"/>
</dbReference>
<dbReference type="SUPFAM" id="SSF56801">
    <property type="entry name" value="Acetyl-CoA synthetase-like"/>
    <property type="match status" value="2"/>
</dbReference>
<dbReference type="FunFam" id="3.30.559.10:FF:000012">
    <property type="entry name" value="Non-ribosomal peptide synthetase"/>
    <property type="match status" value="1"/>
</dbReference>
<dbReference type="CDD" id="cd19531">
    <property type="entry name" value="LCL_NRPS-like"/>
    <property type="match status" value="2"/>
</dbReference>
<dbReference type="SMART" id="SM00824">
    <property type="entry name" value="PKS_TE"/>
    <property type="match status" value="1"/>
</dbReference>
<evidence type="ECO:0000313" key="7">
    <source>
        <dbReference type="Proteomes" id="UP000093903"/>
    </source>
</evidence>
<sequence length="2874" mass="326253">MTNFSQADDIDLLGLLLEEEGIELEIKEVVPRVGSTEAPTSFQQRRLWFLYELEPTSSAYNICSIFDLKGTLNITALRVAFKQLQQRHESLRTTFMDVDGEPWQKIHANSATELRLEDWSNDRSEDKIPEIIAEIARHESDHQFNLQTGPLIRAQLFKIESKQHILSINLHHIIADAWSVGVILQEIAMLYQAEISKTPIGLPELKFQYTDYALWQKENFQNSNILEKSLTYWEKQLAQLPTLQFPLDFPRPRLQTFRGGLIKFEISKETTNRIHNFIVKEGATLFMFLMAVFQTLLSRYTGQEDIAVGTSIANRPSDSENLIGFFVNMLVIRTNLADEPNFNSLLKTVKKTILSAFEHKEIPFETLVEKLNLPRDTSRNPLFQIAFTLLNAPKPQFGTGDLEVSILATQEAARFDLELFITETEDTLNGAVSYNIDLLKRETVERVARHFCQLLESVLAQPEIPVSRLPFLLSEEIAVLAPSQPAQTFPVHFCLHDIFTEQAKLRPQQTALIFGQERLTYSEVNYRANQLAHYLMRVGVKPEARVGLWLSRSLDLVIGIIAILKAGGVYVPFDPNYPKDRITYMLEDSQIRVLLTHSEFEAQIPFEFTNNTNNVSNTNNNILTIFIDKYKSEFTQVVTTEPEVLILPDNAAYIIYTSGSTGKPKGVVVTHRHVVRLMLSTEKWFKFNAKDVWTLFHSCAFDFSVWEIWGALFYGGVLVIVPYLISRSPEEFYNLLCEEKVTVLNQTPSAFQQLIQAESTLCREGELELRYVIFGGEALDLASLEPWFERHDDQFPLLVNMYGITETTVHVTYLPLTFKDVKKGSGSLIGKQIPDLSLYILDRHLQPVPIGVVGEMYVGGAGVTRGYFHRPQLTAERMIPNPFATNDLTSVRLYKTGDLARFLDNGNIEYIGRNDHQVKIRGFRIELGEIEALIKSHPEVRDALVIAREESKEDVRLDAYIIPINQIANTETLTQEQTQEWQYTFNDTYNITSGETEEDFNIIGWNSSYSNQPIPGVEMRQWLNNTLLRIQSLKPRKVLEIGCGTGMILLNIAPQVESYWGTDFSQAAINRLDTIVKNRSLKNVNLLTREAIDFSEIPTGYFDTVVINSVAQYFPSIEYLQQVIKSVWQLLKTGGSLFIGDNRNLSLSNYFYASVAYFQANDNTDCETFKTQVRRIAKKENELIIAPHFFTDLRKSFPDLTAVEIQIKSENNENELTKYRYDVILHKLGISTEQPPEIIWRDWETDNLQLTDLKQQVIEMRSIGWHSVPNGRLSKDAAIYQWMLKNSHENEQKTIGELRTVLNNIHEPKGFNPADFYAIAEEIGLEVSISYSPGKVDCFDVCFYPAGSGKSMAPSMPIVNDLLGRDNHPSWIDPLKNRLTKLLISQLKQRLEEKLPEYMCPSAFMILENFPLTPSGKLDRRALPIPDRDLIINQQSLVPPKTPTEYKLSQLWMDVLGIDKIGVTEDFFHLGGHSLLATKLVSRIREEFNVALPLRSIFEYSTIARLGDEIDCLIDVNTTKTGPEDIIPVSNRENLPLSFSQSRLWFLDLLEKENAAYNISVAFRLEGDLNVDALRESWQNIIQRHEVLRTTFDNVQGSPIQIVHDWSELKLTIRNLSCLDFQTQQETLRKSIQEVVITPFNLNQLPLLRIHLYQLSADVSVLLLVIHHIIADGWSLGVMVKELSLFYTAICQRNIPSIPPLSIQYGDFANWQREVFQKTQLPIQLAYWKQKLTGANQILELPTDYPRSPIPSYQGSAVNFAINPQTTQEFKKLCESQGATLFMGLLAVFSILLMRYSGQEDLLIGTPIANRNRKQTEDLIGFFVNTLVIRNNLSGNPNFINLLSITKEETLQAYAHQDVPFEKIVEEINPQRNLSQHPLFQVMFVWQNAPMNKLELPNLQLSPWRLEQRLAKFDLTLLMTETEQGIDGTWEYRTDLFAPETINRMIGHFETLLKGIIAEPQKPITHLPILTSHEKNQLLFQWNQTQFEYPLYQQNKCLHQLFELQVEKTPNNVAVVFKNQSLTYFQLNQRANQLAHYLQAKGIGPETLVGVCLERSEQLIISILAVLKAGGAYVPIDPAYPSDRLEFLFQDSGIVLLITQRKVISQLPECGAEIIILEDIAKRIEGNNSQTPAVNILPENAAYVIYTSGSTGKPKGCIVTHANVIRLFNSTTTWFNFHSEDIWTLFHSYAFDFSVWEMWGGLLYGGQVVVVPHWTVRSPKDFLQMLATHKVTVLNQTPSAFKQIISVVQQKPEKLSLRYVIFGGEALELADLQPWIELYGDMQPELINMYGITETTVHVTYRPITQKDIINNLNYRASVIGQSIPDLELYILDENLDPTPIGVAGEIYIGGAGVTRGYLQQPGLTAQRFIPHVHSKNPGSRLYRSGDLARHLPDGEIQYLGRADQQIKIRGFRIELGEIEAVLAQHPNVLNAVVVVSGDSSATNSLIAYYVSTEKQFTSSGVLRNFLKEKLPDYMIPNSFIVLDHLPMTPNGKIDRKLLAGLNINRTFDAHQHVSPRTLLEYKLVEIWEEILQVRPIGVTENFFDLGGHSLLAIRLIAAIEQKLKCNLPVVSLFREGTIEKIALLSDQDHQKASNHSDILIPLQTQGDLLPLFLVHQAGGYGLSYSVIAEKLAVGMGKKLPIYAIQSPGLDGKQSPLESIEEMANTYINTIREIQPHGPYLLGGHSLGGLIAFAMASQLEAMGEQIERVLIIDTHPPMPTDETIASLEDNAGIICFMVEQIALFFNKNVTINYQTISSLDQDSQLDYVAQTLEQHNLIPPNSGNSLIARLIKVYKANLRASVVYQPPVNRSNITLFITPSLAAKFPNDPTVGWQKLTTQKVQVCRVMGEHQTMLKEPEVENLVTEIMATLVNTP</sequence>
<dbReference type="SUPFAM" id="SSF53474">
    <property type="entry name" value="alpha/beta-Hydrolases"/>
    <property type="match status" value="1"/>
</dbReference>
<dbReference type="InterPro" id="IPR045851">
    <property type="entry name" value="AMP-bd_C_sf"/>
</dbReference>
<dbReference type="NCBIfam" id="TIGR01733">
    <property type="entry name" value="AA-adenyl-dom"/>
    <property type="match status" value="2"/>
</dbReference>
<organism evidence="6 7">
    <name type="scientific">Cylindrospermopsis raciborskii CS-505</name>
    <dbReference type="NCBI Taxonomy" id="533240"/>
    <lineage>
        <taxon>Bacteria</taxon>
        <taxon>Bacillati</taxon>
        <taxon>Cyanobacteriota</taxon>
        <taxon>Cyanophyceae</taxon>
        <taxon>Nostocales</taxon>
        <taxon>Aphanizomenonaceae</taxon>
        <taxon>Cylindrospermopsis</taxon>
    </lineage>
</organism>
<dbReference type="InterPro" id="IPR042099">
    <property type="entry name" value="ANL_N_sf"/>
</dbReference>
<dbReference type="InterPro" id="IPR036736">
    <property type="entry name" value="ACP-like_sf"/>
</dbReference>
<dbReference type="PROSITE" id="PS50075">
    <property type="entry name" value="CARRIER"/>
    <property type="match status" value="2"/>
</dbReference>
<dbReference type="SUPFAM" id="SSF53335">
    <property type="entry name" value="S-adenosyl-L-methionine-dependent methyltransferases"/>
    <property type="match status" value="1"/>
</dbReference>
<dbReference type="FunFam" id="3.40.50.12780:FF:000012">
    <property type="entry name" value="Non-ribosomal peptide synthetase"/>
    <property type="match status" value="2"/>
</dbReference>
<protein>
    <submittedName>
        <fullName evidence="6">Non-ribosomal peptide synthetase</fullName>
    </submittedName>
</protein>
<gene>
    <name evidence="6" type="ORF">A9P98_16555</name>
</gene>
<dbReference type="GO" id="GO:0072330">
    <property type="term" value="P:monocarboxylic acid biosynthetic process"/>
    <property type="evidence" value="ECO:0007669"/>
    <property type="project" value="UniProtKB-ARBA"/>
</dbReference>
<dbReference type="GO" id="GO:0008610">
    <property type="term" value="P:lipid biosynthetic process"/>
    <property type="evidence" value="ECO:0007669"/>
    <property type="project" value="UniProtKB-ARBA"/>
</dbReference>
<dbReference type="SMART" id="SM00823">
    <property type="entry name" value="PKS_PP"/>
    <property type="match status" value="2"/>
</dbReference>
<reference evidence="6 7" key="1">
    <citation type="submission" date="2016-05" db="EMBL/GenBank/DDBJ databases">
        <title>First complete genome of the cyanobacterium Cylindrospermopsis raciborskii CS505, containing a circular chromosome and a single extrachromosomal element.</title>
        <authorList>
            <person name="Fuentes J."/>
            <person name="Tamames J."/>
            <person name="Allen E."/>
            <person name="Plominski A."/>
            <person name="Vasquez M."/>
        </authorList>
    </citation>
    <scope>NUCLEOTIDE SEQUENCE [LARGE SCALE GENOMIC DNA]</scope>
    <source>
        <strain evidence="6 7">CS505</strain>
    </source>
</reference>
<dbReference type="InterPro" id="IPR020845">
    <property type="entry name" value="AMP-binding_CS"/>
</dbReference>
<keyword evidence="4" id="KW-0677">Repeat</keyword>
<dbReference type="InterPro" id="IPR001242">
    <property type="entry name" value="Condensation_dom"/>
</dbReference>
<evidence type="ECO:0000256" key="3">
    <source>
        <dbReference type="ARBA" id="ARBA00022553"/>
    </source>
</evidence>
<evidence type="ECO:0000256" key="4">
    <source>
        <dbReference type="ARBA" id="ARBA00022737"/>
    </source>
</evidence>
<dbReference type="NCBIfam" id="NF003417">
    <property type="entry name" value="PRK04813.1"/>
    <property type="match status" value="3"/>
</dbReference>